<evidence type="ECO:0000313" key="2">
    <source>
        <dbReference type="Proteomes" id="UP000306918"/>
    </source>
</evidence>
<protein>
    <submittedName>
        <fullName evidence="1">Short-chain dehydrogenase</fullName>
    </submittedName>
</protein>
<dbReference type="EMBL" id="STFF01000011">
    <property type="protein sequence ID" value="THU32525.1"/>
    <property type="molecule type" value="Genomic_DNA"/>
</dbReference>
<accession>A0A4S8HCQ0</accession>
<gene>
    <name evidence="1" type="ORF">FAM09_27430</name>
</gene>
<dbReference type="Proteomes" id="UP000306918">
    <property type="component" value="Unassembled WGS sequence"/>
</dbReference>
<dbReference type="AlphaFoldDB" id="A0A4S8HCQ0"/>
<organism evidence="1 2">
    <name type="scientific">Niastella caeni</name>
    <dbReference type="NCBI Taxonomy" id="2569763"/>
    <lineage>
        <taxon>Bacteria</taxon>
        <taxon>Pseudomonadati</taxon>
        <taxon>Bacteroidota</taxon>
        <taxon>Chitinophagia</taxon>
        <taxon>Chitinophagales</taxon>
        <taxon>Chitinophagaceae</taxon>
        <taxon>Niastella</taxon>
    </lineage>
</organism>
<evidence type="ECO:0000313" key="1">
    <source>
        <dbReference type="EMBL" id="THU32525.1"/>
    </source>
</evidence>
<dbReference type="OrthoDB" id="678591at2"/>
<reference evidence="1 2" key="1">
    <citation type="submission" date="2019-04" db="EMBL/GenBank/DDBJ databases">
        <title>Niastella caeni sp. nov., isolated from activated sludge.</title>
        <authorList>
            <person name="Sheng M."/>
        </authorList>
    </citation>
    <scope>NUCLEOTIDE SEQUENCE [LARGE SCALE GENOMIC DNA]</scope>
    <source>
        <strain evidence="1 2">HX-2-15</strain>
    </source>
</reference>
<keyword evidence="2" id="KW-1185">Reference proteome</keyword>
<proteinExistence type="predicted"/>
<comment type="caution">
    <text evidence="1">The sequence shown here is derived from an EMBL/GenBank/DDBJ whole genome shotgun (WGS) entry which is preliminary data.</text>
</comment>
<sequence length="83" mass="9532">MTNAQIEKFLENNYLDKAPVKVSFKTRKPLVGIFIKTADYGELKSKNFWRIVGEVNIESYKKSKDMNLARMFNGSEITKLSAP</sequence>
<dbReference type="RefSeq" id="WP_136580367.1">
    <property type="nucleotide sequence ID" value="NZ_STFF01000011.1"/>
</dbReference>
<name>A0A4S8HCQ0_9BACT</name>